<gene>
    <name evidence="7" type="ORF">HOO65_030501</name>
</gene>
<comment type="caution">
    <text evidence="7">The sequence shown here is derived from an EMBL/GenBank/DDBJ whole genome shotgun (WGS) entry which is preliminary data.</text>
</comment>
<comment type="subcellular location">
    <subcellularLocation>
        <location evidence="1">Membrane</location>
        <topology evidence="1">Multi-pass membrane protein</topology>
    </subcellularLocation>
</comment>
<evidence type="ECO:0000256" key="6">
    <source>
        <dbReference type="RuleBase" id="RU363053"/>
    </source>
</evidence>
<feature type="transmembrane region" description="Helical" evidence="6">
    <location>
        <begin position="116"/>
        <end position="134"/>
    </location>
</feature>
<keyword evidence="8" id="KW-1185">Reference proteome</keyword>
<dbReference type="InterPro" id="IPR007248">
    <property type="entry name" value="Mpv17_PMP22"/>
</dbReference>
<comment type="similarity">
    <text evidence="2 6">Belongs to the peroxisomal membrane protein PXMP2/4 family.</text>
</comment>
<evidence type="ECO:0000313" key="7">
    <source>
        <dbReference type="EMBL" id="KAL2889000.1"/>
    </source>
</evidence>
<keyword evidence="3 6" id="KW-0812">Transmembrane</keyword>
<proteinExistence type="inferred from homology"/>
<dbReference type="PROSITE" id="PS51257">
    <property type="entry name" value="PROKAR_LIPOPROTEIN"/>
    <property type="match status" value="1"/>
</dbReference>
<dbReference type="PANTHER" id="PTHR11266">
    <property type="entry name" value="PEROXISOMAL MEMBRANE PROTEIN 2, PXMP2 MPV17"/>
    <property type="match status" value="1"/>
</dbReference>
<evidence type="ECO:0000256" key="5">
    <source>
        <dbReference type="ARBA" id="ARBA00023136"/>
    </source>
</evidence>
<evidence type="ECO:0000313" key="8">
    <source>
        <dbReference type="Proteomes" id="UP001610728"/>
    </source>
</evidence>
<reference evidence="7 8" key="1">
    <citation type="submission" date="2020-05" db="EMBL/GenBank/DDBJ databases">
        <title>Ceratocystis lukuohia genome.</title>
        <authorList>
            <person name="Harrington T.C."/>
            <person name="Kim K."/>
            <person name="Mayers C.G."/>
        </authorList>
    </citation>
    <scope>NUCLEOTIDE SEQUENCE [LARGE SCALE GENOMIC DNA]</scope>
    <source>
        <strain evidence="7 8">C4212</strain>
    </source>
</reference>
<dbReference type="Pfam" id="PF04117">
    <property type="entry name" value="Mpv17_PMP22"/>
    <property type="match status" value="1"/>
</dbReference>
<evidence type="ECO:0000256" key="1">
    <source>
        <dbReference type="ARBA" id="ARBA00004141"/>
    </source>
</evidence>
<evidence type="ECO:0000256" key="4">
    <source>
        <dbReference type="ARBA" id="ARBA00022989"/>
    </source>
</evidence>
<dbReference type="EMBL" id="JABSNW010000003">
    <property type="protein sequence ID" value="KAL2889000.1"/>
    <property type="molecule type" value="Genomic_DNA"/>
</dbReference>
<organism evidence="7 8">
    <name type="scientific">Ceratocystis lukuohia</name>
    <dbReference type="NCBI Taxonomy" id="2019550"/>
    <lineage>
        <taxon>Eukaryota</taxon>
        <taxon>Fungi</taxon>
        <taxon>Dikarya</taxon>
        <taxon>Ascomycota</taxon>
        <taxon>Pezizomycotina</taxon>
        <taxon>Sordariomycetes</taxon>
        <taxon>Hypocreomycetidae</taxon>
        <taxon>Microascales</taxon>
        <taxon>Ceratocystidaceae</taxon>
        <taxon>Ceratocystis</taxon>
    </lineage>
</organism>
<evidence type="ECO:0000256" key="2">
    <source>
        <dbReference type="ARBA" id="ARBA00006824"/>
    </source>
</evidence>
<name>A0ABR4ML33_9PEZI</name>
<sequence length="196" mass="21686">MLHCLRNAEPPPIPAGFYACTNTLASRYQARLAARPLLTQAVTTSILFATGDATAQLLVEPKKEGKKYDFARTGRMALYGGCVFGPCAATWFKFLARNVVLKNKNAETLARVACDQGLFAPVFIGLFLSSMAVLEGSDPQEKLAKSYSTALVSNYYLWPAVQMVNFKFMPLQHRLLFTNVISIGWNSYLSYINSHS</sequence>
<protein>
    <submittedName>
        <fullName evidence="7">Protein sym-1</fullName>
    </submittedName>
</protein>
<dbReference type="Proteomes" id="UP001610728">
    <property type="component" value="Unassembled WGS sequence"/>
</dbReference>
<feature type="transmembrane region" description="Helical" evidence="6">
    <location>
        <begin position="76"/>
        <end position="96"/>
    </location>
</feature>
<evidence type="ECO:0000256" key="3">
    <source>
        <dbReference type="ARBA" id="ARBA00022692"/>
    </source>
</evidence>
<dbReference type="RefSeq" id="XP_070860180.1">
    <property type="nucleotide sequence ID" value="XM_071002359.1"/>
</dbReference>
<keyword evidence="5 6" id="KW-0472">Membrane</keyword>
<dbReference type="PANTHER" id="PTHR11266:SF17">
    <property type="entry name" value="PROTEIN MPV17"/>
    <property type="match status" value="1"/>
</dbReference>
<keyword evidence="4 6" id="KW-1133">Transmembrane helix</keyword>
<dbReference type="GeneID" id="98117318"/>
<accession>A0ABR4ML33</accession>